<dbReference type="InterPro" id="IPR045055">
    <property type="entry name" value="DNA2/NAM7-like"/>
</dbReference>
<evidence type="ECO:0000256" key="2">
    <source>
        <dbReference type="ARBA" id="ARBA00022737"/>
    </source>
</evidence>
<feature type="region of interest" description="Disordered" evidence="6">
    <location>
        <begin position="1026"/>
        <end position="1046"/>
    </location>
</feature>
<dbReference type="CDD" id="cd17936">
    <property type="entry name" value="EEXXEc_NFX1"/>
    <property type="match status" value="1"/>
</dbReference>
<feature type="domain" description="NF-X1-type" evidence="7">
    <location>
        <begin position="1830"/>
        <end position="1853"/>
    </location>
</feature>
<gene>
    <name evidence="9" type="primary">LOC116300052</name>
</gene>
<dbReference type="InterPro" id="IPR041679">
    <property type="entry name" value="DNA2/NAM7-like_C"/>
</dbReference>
<evidence type="ECO:0000256" key="1">
    <source>
        <dbReference type="ARBA" id="ARBA00022723"/>
    </source>
</evidence>
<feature type="domain" description="NF-X1-type" evidence="7">
    <location>
        <begin position="1912"/>
        <end position="1931"/>
    </location>
</feature>
<dbReference type="SMART" id="SM00438">
    <property type="entry name" value="ZnF_NFX"/>
    <property type="match status" value="17"/>
</dbReference>
<feature type="domain" description="NF-X1-type" evidence="7">
    <location>
        <begin position="1622"/>
        <end position="1644"/>
    </location>
</feature>
<dbReference type="GO" id="GO:0031380">
    <property type="term" value="C:nuclear RNA-directed RNA polymerase complex"/>
    <property type="evidence" value="ECO:0007669"/>
    <property type="project" value="TreeGrafter"/>
</dbReference>
<feature type="domain" description="NF-X1-type" evidence="7">
    <location>
        <begin position="2047"/>
        <end position="2066"/>
    </location>
</feature>
<feature type="compositionally biased region" description="Basic and acidic residues" evidence="6">
    <location>
        <begin position="155"/>
        <end position="167"/>
    </location>
</feature>
<dbReference type="SUPFAM" id="SSF52540">
    <property type="entry name" value="P-loop containing nucleoside triphosphate hydrolases"/>
    <property type="match status" value="1"/>
</dbReference>
<dbReference type="Proteomes" id="UP000515163">
    <property type="component" value="Unplaced"/>
</dbReference>
<feature type="domain" description="NF-X1-type" evidence="7">
    <location>
        <begin position="2891"/>
        <end position="2914"/>
    </location>
</feature>
<feature type="region of interest" description="Disordered" evidence="6">
    <location>
        <begin position="277"/>
        <end position="304"/>
    </location>
</feature>
<feature type="compositionally biased region" description="Polar residues" evidence="6">
    <location>
        <begin position="129"/>
        <end position="142"/>
    </location>
</feature>
<evidence type="ECO:0000256" key="6">
    <source>
        <dbReference type="SAM" id="MobiDB-lite"/>
    </source>
</evidence>
<dbReference type="Gene3D" id="3.40.50.300">
    <property type="entry name" value="P-loop containing nucleotide triphosphate hydrolases"/>
    <property type="match status" value="3"/>
</dbReference>
<sequence>MASASEPTKSVAAFNCESHSYVIGKYLSSVPRKKPKYLLLICWILNTTHKKELKELELKDKRDLKEASRSYRSKRKKFGSKTKIKKGNMGKNAKKKESKKKKGKMKSEDNNDTSEEVQYQSVTEDDAVETSTHQLSVTTQSPKGKFKTSRQRKRAEKEQHMKEEKSSVGKKKTKSQPQQGSGKEKKEQTISEKTTSNKPDESAGCRPASFVTGCLVPENSNPCMYDMYDLRPSYFQAKDQKEPLDQDRYVARQPRNSSIPNPQGIEDLRPPFDPWGDREGDCIDGNRRNPEYQSPNNTSPSWYSKSKTFDVTAINNNLWSQDQDEEPSIDGNWRKVVRKTKKGTVSSSPCKSGLSALGALNKLLPSEIQSVLAKEIHKQLASKEGSQNVCDTFNLLRALAQACEAGKSENLSKILTAIQGSGFLRYQLPAMLKRVQQEAVVLMKESDKRQMISDMIDVYQTYLRRLPSAYADLPLDEVQRYFKKISVPNKAVLEHKLEALKKERDEVIQNKRRRNAKLFKGNAHIKPPNNFRELQIFPTIYELTSDETTFLRANVKKGRYQDTEHYLDVQFRLYREDFIAPLREGIQEIVQKIPKNERGQNIKTYDRVQIQEKKYTKNGIIYTLHFDVSRFRRTRWESSNRLVFGSFLCLSKDNFANTLFATVANRDPKDLAKGLLDVCFIEGQNVYGIEKRQMDQYVMAESPAYFEAYRHVLTALQSMHEECLPFQKYLVECSKDVDAPAYLRDKKEPVRYDLREALEVPHVQEAADVALLQPDQWPNVSHLPLNDSQYEALRTALTKEFSVIQGPPGTGKTYVGLKIARCLLTNSHAWNPTQDSPILMVCFTNHALDQFLEGILDFMPKGIIRVGSRCKSERLEKCNLKNDVNIRKEERLGTKKRIEKQLRRVETKKLALKRYEDDDGIKKLQILENANCISHNHLDGFYYSNLYDRECETLQDVFEAWICNKSNRRRKAVLKEVTPKFKDNYKEPSQQEAEMETTEYDATPYIFLADEDDWGVADSDVDIPGPDSFIDENSDEDSEDTWEDANSDLESEEEYFECSAAVNGDEVKERREGNKKAEEVLVISEKNRAPETINIDREFEISRQLHGEEDLFQPICASLDRSDNDVLQSGDETPCQDIRYQDIDDSFESSIKMQKEIEMNANQGWELDTQYEGTKKKKKKKSKSTASKATPSNIRRAKAKMARLKTMTEEEIAKMSSIWDLGHDDRLRLYLTWEDMLKEDFKLKIIQEEQAYDGLCREVESVRIVEEEKILKKAKVIGMTTTGAARYHSVLQRIKPRIVIIEEAAEVLEAHIITSLARDTEQVILIGDHKQLRPKPTVHELAIKYNLEISLFERMVLNKMDCKMLSIQHRMRPEIAQLTKRIYKDEIYDDVSVTMFEDVRGMKTNLFFLDHRGVESFHNGLQSYANDHEANMMVAMCKYLLQQDYKPSQITILTLYIGQLLTLKDKMPLEEFKGVRVTVVDNFQGEENDIILLSLVRSNTTGSIGFLKESNRICVALSRARKGLYCIGNFALLSKDRLWKEICEELKRKDALGDRIQLACANHGEITEVKKEEDFKKVISGGCGRPCDLRLACGHRCPDRCHGSDPEHKESKKCRKICRTLCPEELHRCLERCHYPKDCGPCLVPSTKIFSVCGHKGRTACWIDPRTKNCDYLDYKPLPCGHKQDIPCFLDPLQSLQEQYEEAITLLEKLSKICRSQRTVKEYSQLNDEDIMELNEYVIEMAYLKDRSLKIRQNWPKYESALQCKESCTAKCEKGLHTCTRKCHYGEECGPCMVRIKVEIPECGHQAQIPCFKDPDTIYCKAKCQRMLACGHECQQKCGDNCSFLACEMPCPRQCENNHPCKQCCHWGKPCPSCIIPTEKALSNCNHKIRIECHVDISNVDCFQPCERERSCGHSCDKWCYEPCDAFECKARRLKTLPCGHQKVLPCYVDLSTYTCTSLVTKPLPCGHELLMPCDLDPHNHICIEEVTRKLPCGHESKMKCHSDPSKKCCKERVTKKLSCGHELEMLCFQDPSKRQCSTQVMKKLPCGHEIMMDCHSDPLKRKCRAQVTRKLSCGHELEMKCHSDPSKQQCNKQALKKLTCGHLTQVPCNMDISKCTCKTLVPKALPCGHEIEIPCHEDVSQHTCKKEVKKKMQCGHEDLMPCNVDASNVKCTAKVDKPLPCGHNIKVPCIEEDLSKYKCTEKVSTKLKCGHEIQTPCSRKIPKIICREPVMKKMPCGHENSMPCNADPSTRTCTITEDINLPCGHTVSKPCYPSGKIQPTSICCEKVTRVLDCGHEHQMQCHIDPSQFICTKQVEKQLPCGHSQLLSCNMDTTGTVCKEKVIRRLACGHESQMSCNLSPDKYQCLILVKKELKCGHSKEVVCSTSMDAVVCNEITEKKLPCQHSRTMLCFKDVHSVCCEEIVTKELLCKHLKDVPCHRKITDIQCNEEILKTLPCKHEKHLPCYLDPRNANVPCDIVVTKILLCGHEVEVPCSKEITAISCDKPTKIILLCGHEVEVPCNKDMNTISCNKPVKKILSCGHEIEVPCSKNTSTISCDKPTKKQLRCGHKVEARCHVDVSTISCEELINKTLPCQHEVQTSCNKDVNEIRCDILTRKSLPCRHEVEVPCYVDINTIFCQTSLKKQLPCGHEAQVPCQADVTTITCKQPTMKTMPCSHEVIIPCNVDVTAINCDKQTMKTLPCGHEVKERCNVDVKAISCGEIVKKTLPCGHIREMSCSENVREISCTEPTVKQLPCDHKVEIPCNKNISTASCDALTKKELGCGHKAEIPCYKDVSEVACEELIKKQLSCGHEVEIPCNVDTTAISCYKLVMKQLPCSHGEVKLPCNLDISTISCRKSVFKELACGHMKELPCSTDITTVYCDIPVVKQLPCDHEIELPCHKTQEEYICQRPCERLLPCNHQCKQKCSEKCDPKLCTEATSKTVPCPNKHKITIPCNVEVEDTYVCNEEVTKQLSCGHLWQGECSNSTLPFDCKIEVTRTLSCPGEHRRELPCHVDVRKIPCGQKCSKILPCGHPCKLYCEEPCCPDKCTVRVLKTFGSCGHEKWLACGISMKAICLYRCLRPLNGCGHPCQAPCGKPCNKPCRYRVRKTLPCDHKLKLKCCDPVQYVRCPFPCTAKLLCGHICTGKCSTCQEKGEHSPCPFPCGRALVCSHRCHERCSDPCPPCFRECRGWCPHGKCQGNCSDVCKPCNMPCAYTCIHDKCNNLCHEMCDREPCNEPCQKVLACGHPCIGLCGESCPILCYVCTPAKVAAVSPNGQRNKDLRFIQLKECGHVIEVNRMDDWMQEHLETATNGQAQPLRCPICSVPIYFSFRYGNIVREALQRMFEVESFTFQKKSRRRQSQGWTKIPRTTRH</sequence>
<dbReference type="InterPro" id="IPR000967">
    <property type="entry name" value="Znf_NFX1"/>
</dbReference>
<feature type="domain" description="NF-X1-type" evidence="7">
    <location>
        <begin position="3169"/>
        <end position="3186"/>
    </location>
</feature>
<dbReference type="GO" id="GO:0004386">
    <property type="term" value="F:helicase activity"/>
    <property type="evidence" value="ECO:0007669"/>
    <property type="project" value="InterPro"/>
</dbReference>
<evidence type="ECO:0000256" key="3">
    <source>
        <dbReference type="ARBA" id="ARBA00022771"/>
    </source>
</evidence>
<feature type="compositionally biased region" description="Acidic residues" evidence="6">
    <location>
        <begin position="1029"/>
        <end position="1046"/>
    </location>
</feature>
<feature type="domain" description="NF-X1-type" evidence="7">
    <location>
        <begin position="1593"/>
        <end position="1616"/>
    </location>
</feature>
<feature type="region of interest" description="Disordered" evidence="6">
    <location>
        <begin position="1168"/>
        <end position="1192"/>
    </location>
</feature>
<keyword evidence="4" id="KW-0862">Zinc</keyword>
<dbReference type="Pfam" id="PF25396">
    <property type="entry name" value="ZNFX1"/>
    <property type="match status" value="1"/>
</dbReference>
<dbReference type="FunFam" id="3.40.50.300:FF:000742">
    <property type="entry name" value="NFX1-type zinc finger-containing protein 1"/>
    <property type="match status" value="1"/>
</dbReference>
<dbReference type="KEGG" id="aten:116300052"/>
<feature type="domain" description="NF-X1-type" evidence="7">
    <location>
        <begin position="1803"/>
        <end position="1826"/>
    </location>
</feature>
<feature type="domain" description="NF-X1-type" evidence="7">
    <location>
        <begin position="1855"/>
        <end position="1876"/>
    </location>
</feature>
<dbReference type="GeneID" id="116300052"/>
<dbReference type="RefSeq" id="XP_031564673.1">
    <property type="nucleotide sequence ID" value="XM_031708813.1"/>
</dbReference>
<reference evidence="9" key="1">
    <citation type="submission" date="2025-08" db="UniProtKB">
        <authorList>
            <consortium name="RefSeq"/>
        </authorList>
    </citation>
    <scope>IDENTIFICATION</scope>
    <source>
        <tissue evidence="9">Tentacle</tissue>
    </source>
</reference>
<feature type="domain" description="NF-X1-type" evidence="7">
    <location>
        <begin position="2294"/>
        <end position="2313"/>
    </location>
</feature>
<keyword evidence="2" id="KW-0677">Repeat</keyword>
<proteinExistence type="predicted"/>
<feature type="region of interest" description="Disordered" evidence="6">
    <location>
        <begin position="59"/>
        <end position="206"/>
    </location>
</feature>
<feature type="compositionally biased region" description="Basic residues" evidence="6">
    <location>
        <begin position="144"/>
        <end position="154"/>
    </location>
</feature>
<dbReference type="InterPro" id="IPR027417">
    <property type="entry name" value="P-loop_NTPase"/>
</dbReference>
<evidence type="ECO:0000313" key="9">
    <source>
        <dbReference type="RefSeq" id="XP_031564673.1"/>
    </source>
</evidence>
<dbReference type="InterPro" id="IPR057373">
    <property type="entry name" value="ZNFX1"/>
</dbReference>
<keyword evidence="8" id="KW-1185">Reference proteome</keyword>
<dbReference type="Pfam" id="PF13087">
    <property type="entry name" value="AAA_12"/>
    <property type="match status" value="1"/>
</dbReference>
<feature type="domain" description="NF-X1-type" evidence="7">
    <location>
        <begin position="2566"/>
        <end position="2595"/>
    </location>
</feature>
<dbReference type="CDD" id="cd18808">
    <property type="entry name" value="SF1_C_Upf1"/>
    <property type="match status" value="1"/>
</dbReference>
<name>A0A6P8I9G7_ACTTE</name>
<accession>A0A6P8I9G7</accession>
<keyword evidence="1" id="KW-0479">Metal-binding</keyword>
<feature type="domain" description="NF-X1-type" evidence="7">
    <location>
        <begin position="2918"/>
        <end position="2937"/>
    </location>
</feature>
<feature type="domain" description="NF-X1-type" evidence="7">
    <location>
        <begin position="2264"/>
        <end position="2286"/>
    </location>
</feature>
<organism evidence="8 9">
    <name type="scientific">Actinia tenebrosa</name>
    <name type="common">Australian red waratah sea anemone</name>
    <dbReference type="NCBI Taxonomy" id="6105"/>
    <lineage>
        <taxon>Eukaryota</taxon>
        <taxon>Metazoa</taxon>
        <taxon>Cnidaria</taxon>
        <taxon>Anthozoa</taxon>
        <taxon>Hexacorallia</taxon>
        <taxon>Actiniaria</taxon>
        <taxon>Actiniidae</taxon>
        <taxon>Actinia</taxon>
    </lineage>
</organism>
<feature type="domain" description="NF-X1-type" evidence="7">
    <location>
        <begin position="1772"/>
        <end position="1794"/>
    </location>
</feature>
<feature type="compositionally biased region" description="Basic and acidic residues" evidence="6">
    <location>
        <begin position="277"/>
        <end position="290"/>
    </location>
</feature>
<dbReference type="Pfam" id="PF13086">
    <property type="entry name" value="AAA_11"/>
    <property type="match status" value="2"/>
</dbReference>
<keyword evidence="3" id="KW-0863">Zinc-finger</keyword>
<evidence type="ECO:0000313" key="8">
    <source>
        <dbReference type="Proteomes" id="UP000515163"/>
    </source>
</evidence>
<feature type="compositionally biased region" description="Polar residues" evidence="6">
    <location>
        <begin position="291"/>
        <end position="304"/>
    </location>
</feature>
<feature type="domain" description="NF-X1-type" evidence="7">
    <location>
        <begin position="3112"/>
        <end position="3135"/>
    </location>
</feature>
<feature type="domain" description="NF-X1-type" evidence="7">
    <location>
        <begin position="1885"/>
        <end position="1908"/>
    </location>
</feature>
<dbReference type="InterPro" id="IPR047187">
    <property type="entry name" value="SF1_C_Upf1"/>
</dbReference>
<feature type="compositionally biased region" description="Basic residues" evidence="6">
    <location>
        <begin position="71"/>
        <end position="104"/>
    </location>
</feature>
<dbReference type="GO" id="GO:0031048">
    <property type="term" value="P:regulatory ncRNA-mediated heterochromatin formation"/>
    <property type="evidence" value="ECO:0007669"/>
    <property type="project" value="TreeGrafter"/>
</dbReference>
<dbReference type="GO" id="GO:0008270">
    <property type="term" value="F:zinc ion binding"/>
    <property type="evidence" value="ECO:0007669"/>
    <property type="project" value="UniProtKB-KW"/>
</dbReference>
<evidence type="ECO:0000256" key="5">
    <source>
        <dbReference type="SAM" id="Coils"/>
    </source>
</evidence>
<dbReference type="PANTHER" id="PTHR10887:SF341">
    <property type="entry name" value="NFX1-TYPE ZINC FINGER-CONTAINING PROTEIN 1"/>
    <property type="match status" value="1"/>
</dbReference>
<dbReference type="OrthoDB" id="5948811at2759"/>
<protein>
    <submittedName>
        <fullName evidence="9">Uncharacterized protein LOC116300052 isoform X1</fullName>
    </submittedName>
</protein>
<evidence type="ECO:0000256" key="4">
    <source>
        <dbReference type="ARBA" id="ARBA00022833"/>
    </source>
</evidence>
<evidence type="ECO:0000259" key="7">
    <source>
        <dbReference type="SMART" id="SM00438"/>
    </source>
</evidence>
<keyword evidence="5" id="KW-0175">Coiled coil</keyword>
<dbReference type="InParanoid" id="A0A6P8I9G7"/>
<dbReference type="InterPro" id="IPR041677">
    <property type="entry name" value="DNA2/NAM7_AAA_11"/>
</dbReference>
<feature type="compositionally biased region" description="Basic and acidic residues" evidence="6">
    <location>
        <begin position="59"/>
        <end position="69"/>
    </location>
</feature>
<dbReference type="PANTHER" id="PTHR10887">
    <property type="entry name" value="DNA2/NAM7 HELICASE FAMILY"/>
    <property type="match status" value="1"/>
</dbReference>
<feature type="domain" description="NF-X1-type" evidence="7">
    <location>
        <begin position="3086"/>
        <end position="3104"/>
    </location>
</feature>
<feature type="coiled-coil region" evidence="5">
    <location>
        <begin position="490"/>
        <end position="517"/>
    </location>
</feature>